<protein>
    <recommendedName>
        <fullName evidence="1">DUF4145 domain-containing protein</fullName>
    </recommendedName>
</protein>
<evidence type="ECO:0000313" key="3">
    <source>
        <dbReference type="Proteomes" id="UP000018291"/>
    </source>
</evidence>
<comment type="caution">
    <text evidence="2">The sequence shown here is derived from an EMBL/GenBank/DDBJ whole genome shotgun (WGS) entry which is preliminary data.</text>
</comment>
<dbReference type="eggNOG" id="ENOG502ZUHQ">
    <property type="taxonomic scope" value="Bacteria"/>
</dbReference>
<dbReference type="EMBL" id="CANL01000076">
    <property type="protein sequence ID" value="CCM65453.1"/>
    <property type="molecule type" value="Genomic_DNA"/>
</dbReference>
<dbReference type="Pfam" id="PF13643">
    <property type="entry name" value="DUF4145"/>
    <property type="match status" value="1"/>
</dbReference>
<gene>
    <name evidence="2" type="ORF">BN381_780002</name>
</gene>
<feature type="domain" description="DUF4145" evidence="1">
    <location>
        <begin position="19"/>
        <end position="107"/>
    </location>
</feature>
<accession>R4Z401</accession>
<evidence type="ECO:0000259" key="1">
    <source>
        <dbReference type="Pfam" id="PF13643"/>
    </source>
</evidence>
<proteinExistence type="predicted"/>
<organism evidence="2 3">
    <name type="scientific">Candidatus Neomicrothrix parvicella RN1</name>
    <dbReference type="NCBI Taxonomy" id="1229780"/>
    <lineage>
        <taxon>Bacteria</taxon>
        <taxon>Bacillati</taxon>
        <taxon>Actinomycetota</taxon>
        <taxon>Acidimicrobiia</taxon>
        <taxon>Acidimicrobiales</taxon>
        <taxon>Microthrixaceae</taxon>
        <taxon>Candidatus Neomicrothrix</taxon>
    </lineage>
</organism>
<dbReference type="Proteomes" id="UP000018291">
    <property type="component" value="Unassembled WGS sequence"/>
</dbReference>
<dbReference type="InterPro" id="IPR025285">
    <property type="entry name" value="DUF4145"/>
</dbReference>
<dbReference type="HOGENOM" id="CLU_1821858_0_0_11"/>
<dbReference type="AlphaFoldDB" id="R4Z401"/>
<evidence type="ECO:0000313" key="2">
    <source>
        <dbReference type="EMBL" id="CCM65453.1"/>
    </source>
</evidence>
<sequence>MAPPVVPEAIARDYNEGAFVLDRSPRASAALARRCLEQVLEGYLSATGSDLKKQIDSVKEKVPENVYRGLHGLRTIGNFSVHLNKDTNTGQIVDVEPEEAEWTLEVLDLLFDFLFVAPARAQERIDGVNSKLKASGKPLIE</sequence>
<keyword evidence="3" id="KW-1185">Reference proteome</keyword>
<name>R4Z401_9ACTN</name>
<reference evidence="2 3" key="1">
    <citation type="journal article" date="2013" name="ISME J.">
        <title>Metabolic model for the filamentous 'Candidatus Microthrix parvicella' based on genomic and metagenomic analyses.</title>
        <authorList>
            <person name="Jon McIlroy S."/>
            <person name="Kristiansen R."/>
            <person name="Albertsen M."/>
            <person name="Michael Karst S."/>
            <person name="Rossetti S."/>
            <person name="Lund Nielsen J."/>
            <person name="Tandoi V."/>
            <person name="James Seviour R."/>
            <person name="Nielsen P.H."/>
        </authorList>
    </citation>
    <scope>NUCLEOTIDE SEQUENCE [LARGE SCALE GENOMIC DNA]</scope>
    <source>
        <strain evidence="2 3">RN1</strain>
    </source>
</reference>
<dbReference type="RefSeq" id="WP_012230177.1">
    <property type="nucleotide sequence ID" value="NZ_HG422565.1"/>
</dbReference>